<dbReference type="RefSeq" id="WP_106319034.1">
    <property type="nucleotide sequence ID" value="NZ_BOMO01000029.1"/>
</dbReference>
<accession>A0A2T0KG08</accession>
<feature type="compositionally biased region" description="Low complexity" evidence="1">
    <location>
        <begin position="126"/>
        <end position="154"/>
    </location>
</feature>
<feature type="signal peptide" evidence="3">
    <location>
        <begin position="1"/>
        <end position="31"/>
    </location>
</feature>
<name>A0A2T0KG08_9ACTN</name>
<protein>
    <recommendedName>
        <fullName evidence="6">LysM domain-containing protein</fullName>
    </recommendedName>
</protein>
<dbReference type="OrthoDB" id="8444614at2"/>
<evidence type="ECO:0008006" key="6">
    <source>
        <dbReference type="Google" id="ProtNLM"/>
    </source>
</evidence>
<feature type="chain" id="PRO_5015649668" description="LysM domain-containing protein" evidence="3">
    <location>
        <begin position="32"/>
        <end position="437"/>
    </location>
</feature>
<keyword evidence="2" id="KW-1133">Transmembrane helix</keyword>
<organism evidence="4 5">
    <name type="scientific">Actinoplanes italicus</name>
    <dbReference type="NCBI Taxonomy" id="113567"/>
    <lineage>
        <taxon>Bacteria</taxon>
        <taxon>Bacillati</taxon>
        <taxon>Actinomycetota</taxon>
        <taxon>Actinomycetes</taxon>
        <taxon>Micromonosporales</taxon>
        <taxon>Micromonosporaceae</taxon>
        <taxon>Actinoplanes</taxon>
    </lineage>
</organism>
<keyword evidence="2" id="KW-0472">Membrane</keyword>
<feature type="transmembrane region" description="Helical" evidence="2">
    <location>
        <begin position="163"/>
        <end position="187"/>
    </location>
</feature>
<gene>
    <name evidence="4" type="ORF">CLV67_105467</name>
</gene>
<keyword evidence="5" id="KW-1185">Reference proteome</keyword>
<evidence type="ECO:0000256" key="1">
    <source>
        <dbReference type="SAM" id="MobiDB-lite"/>
    </source>
</evidence>
<keyword evidence="2" id="KW-0812">Transmembrane</keyword>
<dbReference type="EMBL" id="PVMZ01000005">
    <property type="protein sequence ID" value="PRX22290.1"/>
    <property type="molecule type" value="Genomic_DNA"/>
</dbReference>
<evidence type="ECO:0000256" key="2">
    <source>
        <dbReference type="SAM" id="Phobius"/>
    </source>
</evidence>
<comment type="caution">
    <text evidence="4">The sequence shown here is derived from an EMBL/GenBank/DDBJ whole genome shotgun (WGS) entry which is preliminary data.</text>
</comment>
<proteinExistence type="predicted"/>
<dbReference type="InterPro" id="IPR036779">
    <property type="entry name" value="LysM_dom_sf"/>
</dbReference>
<reference evidence="4 5" key="1">
    <citation type="submission" date="2018-03" db="EMBL/GenBank/DDBJ databases">
        <title>Genomic Encyclopedia of Archaeal and Bacterial Type Strains, Phase II (KMG-II): from individual species to whole genera.</title>
        <authorList>
            <person name="Goeker M."/>
        </authorList>
    </citation>
    <scope>NUCLEOTIDE SEQUENCE [LARGE SCALE GENOMIC DNA]</scope>
    <source>
        <strain evidence="4 5">DSM 43146</strain>
    </source>
</reference>
<sequence>MKWLGRPALAVLGWAMAGLTAAVLFSGAAHADPLPAPSDQGQSAPYYIVTDSYNGEPEYLYEIAERFLGNGDRAMEIFELNKGRWEPGGQQVANPEVIEPGWVLRLPADAKGKEVKTGVLPFHPEPAASSASSAPAATAPAATTAATTPPAAAPAGTSGGSSWLIIVAGVLGVALLAAGAWFGLLVLRRKRAKTAIVPPPVMNDSDAWTVDRAARALATACVQQGREAPETVALVLGPETVTLRLATPDEAAPIGWTVGDDGRTWSATVSEVQRATVDNALPEPFPRLVPLGLTESGQVLLNLAQSGGVISLDGDRDRAHDLARAWSVRLTRSPWAANIRVIRVGFDHEAGERFTGVDATTVTDAARVAETSPGGVLLLAGTPRGHDLALVNALLQHPQRVWSAVVIQADEAQWRLSIAATGAVETSLVPKLAGLRV</sequence>
<evidence type="ECO:0000313" key="4">
    <source>
        <dbReference type="EMBL" id="PRX22290.1"/>
    </source>
</evidence>
<keyword evidence="3" id="KW-0732">Signal</keyword>
<evidence type="ECO:0000313" key="5">
    <source>
        <dbReference type="Proteomes" id="UP000239415"/>
    </source>
</evidence>
<dbReference type="Proteomes" id="UP000239415">
    <property type="component" value="Unassembled WGS sequence"/>
</dbReference>
<feature type="region of interest" description="Disordered" evidence="1">
    <location>
        <begin position="124"/>
        <end position="154"/>
    </location>
</feature>
<dbReference type="Gene3D" id="3.10.350.10">
    <property type="entry name" value="LysM domain"/>
    <property type="match status" value="1"/>
</dbReference>
<dbReference type="AlphaFoldDB" id="A0A2T0KG08"/>
<evidence type="ECO:0000256" key="3">
    <source>
        <dbReference type="SAM" id="SignalP"/>
    </source>
</evidence>